<dbReference type="Proteomes" id="UP000199120">
    <property type="component" value="Unassembled WGS sequence"/>
</dbReference>
<reference evidence="3" key="1">
    <citation type="submission" date="2016-10" db="EMBL/GenBank/DDBJ databases">
        <authorList>
            <person name="Varghese N."/>
            <person name="Submissions S."/>
        </authorList>
    </citation>
    <scope>NUCLEOTIDE SEQUENCE [LARGE SCALE GENOMIC DNA]</scope>
    <source>
        <strain evidence="3">LMG 26416</strain>
    </source>
</reference>
<keyword evidence="1" id="KW-1133">Transmembrane helix</keyword>
<evidence type="ECO:0000256" key="1">
    <source>
        <dbReference type="SAM" id="Phobius"/>
    </source>
</evidence>
<evidence type="ECO:0000313" key="3">
    <source>
        <dbReference type="Proteomes" id="UP000199120"/>
    </source>
</evidence>
<keyword evidence="3" id="KW-1185">Reference proteome</keyword>
<dbReference type="OrthoDB" id="9976433at2"/>
<proteinExistence type="predicted"/>
<accession>A0A1H7I7J6</accession>
<sequence length="60" mass="5807">MIQMMTMTLQAAGLAGNTAAASGAPLARMGGVLRRAVGFAIAGSGLAVIAVHGLQRALGG</sequence>
<keyword evidence="1" id="KW-0472">Membrane</keyword>
<evidence type="ECO:0000313" key="2">
    <source>
        <dbReference type="EMBL" id="SEK58509.1"/>
    </source>
</evidence>
<dbReference type="RefSeq" id="WP_110332442.1">
    <property type="nucleotide sequence ID" value="NZ_FNSR01000001.1"/>
</dbReference>
<feature type="transmembrane region" description="Helical" evidence="1">
    <location>
        <begin position="33"/>
        <end position="54"/>
    </location>
</feature>
<gene>
    <name evidence="2" type="ORF">SAMN05192542_102600</name>
</gene>
<name>A0A1H7I7J6_9BURK</name>
<dbReference type="STRING" id="416943.SAMN05445871_3079"/>
<dbReference type="AlphaFoldDB" id="A0A1H7I7J6"/>
<dbReference type="EMBL" id="FOAJ01000002">
    <property type="protein sequence ID" value="SEK58509.1"/>
    <property type="molecule type" value="Genomic_DNA"/>
</dbReference>
<protein>
    <submittedName>
        <fullName evidence="2">Uncharacterized protein</fullName>
    </submittedName>
</protein>
<keyword evidence="1" id="KW-0812">Transmembrane</keyword>
<organism evidence="2 3">
    <name type="scientific">Paraburkholderia caballeronis</name>
    <dbReference type="NCBI Taxonomy" id="416943"/>
    <lineage>
        <taxon>Bacteria</taxon>
        <taxon>Pseudomonadati</taxon>
        <taxon>Pseudomonadota</taxon>
        <taxon>Betaproteobacteria</taxon>
        <taxon>Burkholderiales</taxon>
        <taxon>Burkholderiaceae</taxon>
        <taxon>Paraburkholderia</taxon>
    </lineage>
</organism>